<dbReference type="AlphaFoldDB" id="A0A5A7P5D4"/>
<evidence type="ECO:0000313" key="2">
    <source>
        <dbReference type="EMBL" id="GER27676.1"/>
    </source>
</evidence>
<gene>
    <name evidence="2" type="ORF">STAS_03403</name>
</gene>
<accession>A0A5A7P5D4</accession>
<organism evidence="2 3">
    <name type="scientific">Striga asiatica</name>
    <name type="common">Asiatic witchweed</name>
    <name type="synonym">Buchnera asiatica</name>
    <dbReference type="NCBI Taxonomy" id="4170"/>
    <lineage>
        <taxon>Eukaryota</taxon>
        <taxon>Viridiplantae</taxon>
        <taxon>Streptophyta</taxon>
        <taxon>Embryophyta</taxon>
        <taxon>Tracheophyta</taxon>
        <taxon>Spermatophyta</taxon>
        <taxon>Magnoliopsida</taxon>
        <taxon>eudicotyledons</taxon>
        <taxon>Gunneridae</taxon>
        <taxon>Pentapetalae</taxon>
        <taxon>asterids</taxon>
        <taxon>lamiids</taxon>
        <taxon>Lamiales</taxon>
        <taxon>Orobanchaceae</taxon>
        <taxon>Buchnereae</taxon>
        <taxon>Striga</taxon>
    </lineage>
</organism>
<dbReference type="EMBL" id="BKCP01002113">
    <property type="protein sequence ID" value="GER27676.1"/>
    <property type="molecule type" value="Genomic_DNA"/>
</dbReference>
<evidence type="ECO:0000256" key="1">
    <source>
        <dbReference type="SAM" id="MobiDB-lite"/>
    </source>
</evidence>
<dbReference type="Proteomes" id="UP000325081">
    <property type="component" value="Unassembled WGS sequence"/>
</dbReference>
<name>A0A5A7P5D4_STRAF</name>
<keyword evidence="3" id="KW-1185">Reference proteome</keyword>
<protein>
    <submittedName>
        <fullName evidence="2">Homolog of histone chaperone HIRA</fullName>
    </submittedName>
</protein>
<reference evidence="3" key="1">
    <citation type="journal article" date="2019" name="Curr. Biol.">
        <title>Genome Sequence of Striga asiatica Provides Insight into the Evolution of Plant Parasitism.</title>
        <authorList>
            <person name="Yoshida S."/>
            <person name="Kim S."/>
            <person name="Wafula E.K."/>
            <person name="Tanskanen J."/>
            <person name="Kim Y.M."/>
            <person name="Honaas L."/>
            <person name="Yang Z."/>
            <person name="Spallek T."/>
            <person name="Conn C.E."/>
            <person name="Ichihashi Y."/>
            <person name="Cheong K."/>
            <person name="Cui S."/>
            <person name="Der J.P."/>
            <person name="Gundlach H."/>
            <person name="Jiao Y."/>
            <person name="Hori C."/>
            <person name="Ishida J.K."/>
            <person name="Kasahara H."/>
            <person name="Kiba T."/>
            <person name="Kim M.S."/>
            <person name="Koo N."/>
            <person name="Laohavisit A."/>
            <person name="Lee Y.H."/>
            <person name="Lumba S."/>
            <person name="McCourt P."/>
            <person name="Mortimer J.C."/>
            <person name="Mutuku J.M."/>
            <person name="Nomura T."/>
            <person name="Sasaki-Sekimoto Y."/>
            <person name="Seto Y."/>
            <person name="Wang Y."/>
            <person name="Wakatake T."/>
            <person name="Sakakibara H."/>
            <person name="Demura T."/>
            <person name="Yamaguchi S."/>
            <person name="Yoneyama K."/>
            <person name="Manabe R.I."/>
            <person name="Nelson D.C."/>
            <person name="Schulman A.H."/>
            <person name="Timko M.P."/>
            <person name="dePamphilis C.W."/>
            <person name="Choi D."/>
            <person name="Shirasu K."/>
        </authorList>
    </citation>
    <scope>NUCLEOTIDE SEQUENCE [LARGE SCALE GENOMIC DNA]</scope>
    <source>
        <strain evidence="3">cv. UVA1</strain>
    </source>
</reference>
<proteinExistence type="predicted"/>
<evidence type="ECO:0000313" key="3">
    <source>
        <dbReference type="Proteomes" id="UP000325081"/>
    </source>
</evidence>
<comment type="caution">
    <text evidence="2">The sequence shown here is derived from an EMBL/GenBank/DDBJ whole genome shotgun (WGS) entry which is preliminary data.</text>
</comment>
<sequence length="106" mass="12143">MGFERIERADPRLRQVFITGDFSSVMMIVKQKRRTIITSRYTHMSHETLRQKLMISPAMDTGSPTIADDRLVEEPLALGVGLPEKPCPAADDRDRMDERDDIQEPN</sequence>
<feature type="region of interest" description="Disordered" evidence="1">
    <location>
        <begin position="80"/>
        <end position="106"/>
    </location>
</feature>